<dbReference type="SUPFAM" id="SSF56219">
    <property type="entry name" value="DNase I-like"/>
    <property type="match status" value="1"/>
</dbReference>
<gene>
    <name evidence="4" type="ORF">XENORESO_006975</name>
</gene>
<dbReference type="InterPro" id="IPR036691">
    <property type="entry name" value="Endo/exonu/phosph_ase_sf"/>
</dbReference>
<feature type="non-terminal residue" evidence="4">
    <location>
        <position position="146"/>
    </location>
</feature>
<dbReference type="Gene3D" id="3.60.10.10">
    <property type="entry name" value="Endonuclease/exonuclease/phosphatase"/>
    <property type="match status" value="1"/>
</dbReference>
<protein>
    <submittedName>
        <fullName evidence="4">Uncharacterized protein</fullName>
    </submittedName>
</protein>
<feature type="signal peptide" evidence="3">
    <location>
        <begin position="1"/>
        <end position="17"/>
    </location>
</feature>
<name>A0ABV0VPC8_9TELE</name>
<keyword evidence="5" id="KW-1185">Reference proteome</keyword>
<dbReference type="EMBL" id="JAHRIM010002319">
    <property type="protein sequence ID" value="MEQ2259111.1"/>
    <property type="molecule type" value="Genomic_DNA"/>
</dbReference>
<comment type="caution">
    <text evidence="4">The sequence shown here is derived from an EMBL/GenBank/DDBJ whole genome shotgun (WGS) entry which is preliminary data.</text>
</comment>
<dbReference type="PANTHER" id="PTHR11371:SF26">
    <property type="entry name" value="DEOXYRIBONUCLEASE"/>
    <property type="match status" value="1"/>
</dbReference>
<reference evidence="4 5" key="1">
    <citation type="submission" date="2021-06" db="EMBL/GenBank/DDBJ databases">
        <authorList>
            <person name="Palmer J.M."/>
        </authorList>
    </citation>
    <scope>NUCLEOTIDE SEQUENCE [LARGE SCALE GENOMIC DNA]</scope>
    <source>
        <strain evidence="4 5">XR_2019</strain>
        <tissue evidence="4">Muscle</tissue>
    </source>
</reference>
<sequence>MLLRVCIFYLLSERLGGCKYPAMKDKLMSLLLKSKYWTTAHYDSQTVQPCKPYRTPLHAANMKIAAFNIQKFGRRKVSDPEVLNVLVKIISRYDIIVILEVVDAKGKSVETLKQALNKANPKKPYTLKISTRLGRSHYREQFLFFY</sequence>
<evidence type="ECO:0000256" key="1">
    <source>
        <dbReference type="ARBA" id="ARBA00022722"/>
    </source>
</evidence>
<dbReference type="InterPro" id="IPR016202">
    <property type="entry name" value="DNase_I"/>
</dbReference>
<evidence type="ECO:0000313" key="4">
    <source>
        <dbReference type="EMBL" id="MEQ2259111.1"/>
    </source>
</evidence>
<keyword evidence="3" id="KW-0732">Signal</keyword>
<dbReference type="Proteomes" id="UP001444071">
    <property type="component" value="Unassembled WGS sequence"/>
</dbReference>
<proteinExistence type="predicted"/>
<organism evidence="4 5">
    <name type="scientific">Xenotaenia resolanae</name>
    <dbReference type="NCBI Taxonomy" id="208358"/>
    <lineage>
        <taxon>Eukaryota</taxon>
        <taxon>Metazoa</taxon>
        <taxon>Chordata</taxon>
        <taxon>Craniata</taxon>
        <taxon>Vertebrata</taxon>
        <taxon>Euteleostomi</taxon>
        <taxon>Actinopterygii</taxon>
        <taxon>Neopterygii</taxon>
        <taxon>Teleostei</taxon>
        <taxon>Neoteleostei</taxon>
        <taxon>Acanthomorphata</taxon>
        <taxon>Ovalentaria</taxon>
        <taxon>Atherinomorphae</taxon>
        <taxon>Cyprinodontiformes</taxon>
        <taxon>Goodeidae</taxon>
        <taxon>Xenotaenia</taxon>
    </lineage>
</organism>
<evidence type="ECO:0000256" key="2">
    <source>
        <dbReference type="ARBA" id="ARBA00022801"/>
    </source>
</evidence>
<feature type="chain" id="PRO_5045256210" evidence="3">
    <location>
        <begin position="18"/>
        <end position="146"/>
    </location>
</feature>
<evidence type="ECO:0000313" key="5">
    <source>
        <dbReference type="Proteomes" id="UP001444071"/>
    </source>
</evidence>
<dbReference type="PRINTS" id="PR00130">
    <property type="entry name" value="DNASEI"/>
</dbReference>
<dbReference type="PANTHER" id="PTHR11371">
    <property type="entry name" value="DEOXYRIBONUCLEASE"/>
    <property type="match status" value="1"/>
</dbReference>
<evidence type="ECO:0000256" key="3">
    <source>
        <dbReference type="SAM" id="SignalP"/>
    </source>
</evidence>
<keyword evidence="2" id="KW-0378">Hydrolase</keyword>
<accession>A0ABV0VPC8</accession>
<keyword evidence="1" id="KW-0540">Nuclease</keyword>
<dbReference type="SMART" id="SM00476">
    <property type="entry name" value="DNaseIc"/>
    <property type="match status" value="1"/>
</dbReference>